<reference evidence="2 3" key="1">
    <citation type="submission" date="2021-01" db="EMBL/GenBank/DDBJ databases">
        <title>Draft Genome Sequence and Polyhydroxyalkanoate Biosynthetic Potential of Jeongeupia naejangsanensis Type Strain DSM 24253.</title>
        <authorList>
            <person name="Turrini P."/>
            <person name="Artuso I."/>
            <person name="Lugli G.A."/>
            <person name="Frangipani E."/>
            <person name="Ventura M."/>
            <person name="Visca P."/>
        </authorList>
    </citation>
    <scope>NUCLEOTIDE SEQUENCE [LARGE SCALE GENOMIC DNA]</scope>
    <source>
        <strain evidence="2 3">DSM 24253</strain>
    </source>
</reference>
<comment type="caution">
    <text evidence="2">The sequence shown here is derived from an EMBL/GenBank/DDBJ whole genome shotgun (WGS) entry which is preliminary data.</text>
</comment>
<name>A0ABS2BGU7_9NEIS</name>
<keyword evidence="1" id="KW-0812">Transmembrane</keyword>
<dbReference type="NCBIfam" id="TIGR02532">
    <property type="entry name" value="IV_pilin_GFxxxE"/>
    <property type="match status" value="1"/>
</dbReference>
<keyword evidence="1" id="KW-1133">Transmembrane helix</keyword>
<dbReference type="InterPro" id="IPR012902">
    <property type="entry name" value="N_methyl_site"/>
</dbReference>
<evidence type="ECO:0000313" key="2">
    <source>
        <dbReference type="EMBL" id="MBM3114685.1"/>
    </source>
</evidence>
<dbReference type="Pfam" id="PF07963">
    <property type="entry name" value="N_methyl"/>
    <property type="match status" value="1"/>
</dbReference>
<evidence type="ECO:0000256" key="1">
    <source>
        <dbReference type="SAM" id="Phobius"/>
    </source>
</evidence>
<feature type="transmembrane region" description="Helical" evidence="1">
    <location>
        <begin position="6"/>
        <end position="26"/>
    </location>
</feature>
<dbReference type="Proteomes" id="UP000809431">
    <property type="component" value="Unassembled WGS sequence"/>
</dbReference>
<organism evidence="2 3">
    <name type="scientific">Jeongeupia naejangsanensis</name>
    <dbReference type="NCBI Taxonomy" id="613195"/>
    <lineage>
        <taxon>Bacteria</taxon>
        <taxon>Pseudomonadati</taxon>
        <taxon>Pseudomonadota</taxon>
        <taxon>Betaproteobacteria</taxon>
        <taxon>Neisseriales</taxon>
        <taxon>Chitinibacteraceae</taxon>
        <taxon>Jeongeupia</taxon>
    </lineage>
</organism>
<gene>
    <name evidence="2" type="ORF">JMJ54_02480</name>
</gene>
<accession>A0ABS2BGU7</accession>
<keyword evidence="3" id="KW-1185">Reference proteome</keyword>
<sequence length="167" mass="17623">MRKQYGVGLIEVLVALLVIGSGLLAISRFQGTLIENASFTKQRSEAMTYAVQLVEGLRNLPSCITPTPAPGTPMPASGFCVGTAYANIELADNNACDLSATSGVSACYGDAAALSGSGTSYARRWKITNVAIAGTVYSKQLDVRIDWTDNRGDLQQTLLSTVISANR</sequence>
<dbReference type="EMBL" id="JAESND010000001">
    <property type="protein sequence ID" value="MBM3114685.1"/>
    <property type="molecule type" value="Genomic_DNA"/>
</dbReference>
<dbReference type="RefSeq" id="WP_203536361.1">
    <property type="nucleotide sequence ID" value="NZ_JAESND010000001.1"/>
</dbReference>
<evidence type="ECO:0000313" key="3">
    <source>
        <dbReference type="Proteomes" id="UP000809431"/>
    </source>
</evidence>
<proteinExistence type="predicted"/>
<protein>
    <submittedName>
        <fullName evidence="2">Prepilin-type N-terminal cleavage/methylation domain-containing protein</fullName>
    </submittedName>
</protein>
<keyword evidence="1" id="KW-0472">Membrane</keyword>